<dbReference type="EMBL" id="JAFCIX010000042">
    <property type="protein sequence ID" value="KAH6600276.1"/>
    <property type="molecule type" value="Genomic_DNA"/>
</dbReference>
<evidence type="ECO:0008006" key="3">
    <source>
        <dbReference type="Google" id="ProtNLM"/>
    </source>
</evidence>
<proteinExistence type="predicted"/>
<evidence type="ECO:0000313" key="1">
    <source>
        <dbReference type="EMBL" id="KAH6600276.1"/>
    </source>
</evidence>
<organism evidence="1 2">
    <name type="scientific">Batrachochytrium salamandrivorans</name>
    <dbReference type="NCBI Taxonomy" id="1357716"/>
    <lineage>
        <taxon>Eukaryota</taxon>
        <taxon>Fungi</taxon>
        <taxon>Fungi incertae sedis</taxon>
        <taxon>Chytridiomycota</taxon>
        <taxon>Chytridiomycota incertae sedis</taxon>
        <taxon>Chytridiomycetes</taxon>
        <taxon>Rhizophydiales</taxon>
        <taxon>Rhizophydiales incertae sedis</taxon>
        <taxon>Batrachochytrium</taxon>
    </lineage>
</organism>
<evidence type="ECO:0000313" key="2">
    <source>
        <dbReference type="Proteomes" id="UP001648503"/>
    </source>
</evidence>
<dbReference type="PANTHER" id="PTHR37067">
    <property type="entry name" value="PX DOMAIN-CONTAINING PROTEIN"/>
    <property type="match status" value="1"/>
</dbReference>
<comment type="caution">
    <text evidence="1">The sequence shown here is derived from an EMBL/GenBank/DDBJ whole genome shotgun (WGS) entry which is preliminary data.</text>
</comment>
<name>A0ABQ8FLD8_9FUNG</name>
<protein>
    <recommendedName>
        <fullName evidence="3">DUF4371 domain-containing protein</fullName>
    </recommendedName>
</protein>
<sequence length="331" mass="37955">MLVLYAYEVPLLDQRIRVCVHGVLYNLHLVLVPFLERHTAQNYVKLIKVLLDSLSPIWRDKVISISSDGENTMTGRYGGVVTLLEQECLNPVLRIMSTSDIQLDELDQTTIIVRSDWLIEKKSVIMHIYDQGSWVRDLHSSLSNFNQRSTLEEVATFALCIFANGFQIQAERDPNSNNARELEAPPVMPADLVKLCPALFIKDILDPYHNHVAKHWDQDMIDLIEIQHRKLIVVYGREPDVKAVLDAHDEKTYFNDAWDCLRGRFLHLRQFCGGLATASPNTTSVESNFSIVTWEKDHSRMSLTSLPLAGIMHAKQFQRMKNIMMELIQPT</sequence>
<dbReference type="Proteomes" id="UP001648503">
    <property type="component" value="Unassembled WGS sequence"/>
</dbReference>
<reference evidence="1 2" key="1">
    <citation type="submission" date="2021-02" db="EMBL/GenBank/DDBJ databases">
        <title>Variation within the Batrachochytrium salamandrivorans European outbreak.</title>
        <authorList>
            <person name="Kelly M."/>
            <person name="Pasmans F."/>
            <person name="Shea T.P."/>
            <person name="Munoz J.F."/>
            <person name="Carranza S."/>
            <person name="Cuomo C.A."/>
            <person name="Martel A."/>
        </authorList>
    </citation>
    <scope>NUCLEOTIDE SEQUENCE [LARGE SCALE GENOMIC DNA]</scope>
    <source>
        <strain evidence="1 2">AMFP18/2</strain>
    </source>
</reference>
<keyword evidence="2" id="KW-1185">Reference proteome</keyword>
<accession>A0ABQ8FLD8</accession>
<gene>
    <name evidence="1" type="ORF">BASA50_002451</name>
</gene>
<dbReference type="PANTHER" id="PTHR37067:SF3">
    <property type="entry name" value="PX DOMAIN-CONTAINING PROTEIN"/>
    <property type="match status" value="1"/>
</dbReference>